<name>A0A0E0LQS6_ORYPU</name>
<accession>A0A0E0LQS6</accession>
<keyword evidence="2" id="KW-1185">Reference proteome</keyword>
<sequence length="83" mass="9040">MASFCRAAAAVRAAARPPRSPATSPFQSAMNGVASLRLRRSFVAAARLWSCIAANSSCWSCLSKDFALPRERRQEKVTSSKQH</sequence>
<organism evidence="1">
    <name type="scientific">Oryza punctata</name>
    <name type="common">Red rice</name>
    <dbReference type="NCBI Taxonomy" id="4537"/>
    <lineage>
        <taxon>Eukaryota</taxon>
        <taxon>Viridiplantae</taxon>
        <taxon>Streptophyta</taxon>
        <taxon>Embryophyta</taxon>
        <taxon>Tracheophyta</taxon>
        <taxon>Spermatophyta</taxon>
        <taxon>Magnoliopsida</taxon>
        <taxon>Liliopsida</taxon>
        <taxon>Poales</taxon>
        <taxon>Poaceae</taxon>
        <taxon>BOP clade</taxon>
        <taxon>Oryzoideae</taxon>
        <taxon>Oryzeae</taxon>
        <taxon>Oryzinae</taxon>
        <taxon>Oryza</taxon>
    </lineage>
</organism>
<dbReference type="HOGENOM" id="CLU_146975_0_1_1"/>
<evidence type="ECO:0000313" key="2">
    <source>
        <dbReference type="Proteomes" id="UP000026962"/>
    </source>
</evidence>
<dbReference type="EnsemblPlants" id="OPUNC08G01460.1">
    <property type="protein sequence ID" value="OPUNC08G01460.1"/>
    <property type="gene ID" value="OPUNC08G01460"/>
</dbReference>
<reference evidence="1" key="1">
    <citation type="submission" date="2015-04" db="UniProtKB">
        <authorList>
            <consortium name="EnsemblPlants"/>
        </authorList>
    </citation>
    <scope>IDENTIFICATION</scope>
</reference>
<proteinExistence type="predicted"/>
<reference evidence="1" key="2">
    <citation type="submission" date="2018-05" db="EMBL/GenBank/DDBJ databases">
        <title>OpunRS2 (Oryza punctata Reference Sequence Version 2).</title>
        <authorList>
            <person name="Zhang J."/>
            <person name="Kudrna D."/>
            <person name="Lee S."/>
            <person name="Talag J."/>
            <person name="Welchert J."/>
            <person name="Wing R.A."/>
        </authorList>
    </citation>
    <scope>NUCLEOTIDE SEQUENCE [LARGE SCALE GENOMIC DNA]</scope>
</reference>
<dbReference type="Proteomes" id="UP000026962">
    <property type="component" value="Chromosome 8"/>
</dbReference>
<dbReference type="Gramene" id="OPUNC08G01460.1">
    <property type="protein sequence ID" value="OPUNC08G01460.1"/>
    <property type="gene ID" value="OPUNC08G01460"/>
</dbReference>
<evidence type="ECO:0000313" key="1">
    <source>
        <dbReference type="EnsemblPlants" id="OPUNC08G01460.1"/>
    </source>
</evidence>
<protein>
    <submittedName>
        <fullName evidence="1">Uncharacterized protein</fullName>
    </submittedName>
</protein>
<dbReference type="AlphaFoldDB" id="A0A0E0LQS6"/>